<sequence>MGDHSRDLFPDLFRILTERLMEEQRELDDRTLLLPPSFTVTNYFEFHAETYFAIDTLFEAHGRHVIRSRWREGLLTHERMIAACVRLI</sequence>
<dbReference type="InParanoid" id="A0A369J6L2"/>
<protein>
    <submittedName>
        <fullName evidence="1">Uncharacterized protein</fullName>
    </submittedName>
</protein>
<reference evidence="1" key="1">
    <citation type="submission" date="2018-04" db="EMBL/GenBank/DDBJ databases">
        <title>Whole genome sequencing of Hypsizygus marmoreus.</title>
        <authorList>
            <person name="Choi I.-G."/>
            <person name="Min B."/>
            <person name="Kim J.-G."/>
            <person name="Kim S."/>
            <person name="Oh Y.-L."/>
            <person name="Kong W.-S."/>
            <person name="Park H."/>
            <person name="Jeong J."/>
            <person name="Song E.-S."/>
        </authorList>
    </citation>
    <scope>NUCLEOTIDE SEQUENCE [LARGE SCALE GENOMIC DNA]</scope>
    <source>
        <strain evidence="1">51987-8</strain>
    </source>
</reference>
<name>A0A369J6L2_HYPMA</name>
<dbReference type="Proteomes" id="UP000076154">
    <property type="component" value="Unassembled WGS sequence"/>
</dbReference>
<comment type="caution">
    <text evidence="1">The sequence shown here is derived from an EMBL/GenBank/DDBJ whole genome shotgun (WGS) entry which is preliminary data.</text>
</comment>
<dbReference type="EMBL" id="LUEZ02000210">
    <property type="protein sequence ID" value="RDB15124.1"/>
    <property type="molecule type" value="Genomic_DNA"/>
</dbReference>
<proteinExistence type="predicted"/>
<evidence type="ECO:0000313" key="2">
    <source>
        <dbReference type="Proteomes" id="UP000076154"/>
    </source>
</evidence>
<dbReference type="AlphaFoldDB" id="A0A369J6L2"/>
<keyword evidence="2" id="KW-1185">Reference proteome</keyword>
<gene>
    <name evidence="1" type="ORF">Hypma_005197</name>
</gene>
<accession>A0A369J6L2</accession>
<evidence type="ECO:0000313" key="1">
    <source>
        <dbReference type="EMBL" id="RDB15124.1"/>
    </source>
</evidence>
<organism evidence="1 2">
    <name type="scientific">Hypsizygus marmoreus</name>
    <name type="common">White beech mushroom</name>
    <name type="synonym">Agaricus marmoreus</name>
    <dbReference type="NCBI Taxonomy" id="39966"/>
    <lineage>
        <taxon>Eukaryota</taxon>
        <taxon>Fungi</taxon>
        <taxon>Dikarya</taxon>
        <taxon>Basidiomycota</taxon>
        <taxon>Agaricomycotina</taxon>
        <taxon>Agaricomycetes</taxon>
        <taxon>Agaricomycetidae</taxon>
        <taxon>Agaricales</taxon>
        <taxon>Tricholomatineae</taxon>
        <taxon>Lyophyllaceae</taxon>
        <taxon>Hypsizygus</taxon>
    </lineage>
</organism>